<dbReference type="Proteomes" id="UP001596091">
    <property type="component" value="Unassembled WGS sequence"/>
</dbReference>
<reference evidence="4" key="1">
    <citation type="journal article" date="2019" name="Int. J. Syst. Evol. Microbiol.">
        <title>The Global Catalogue of Microorganisms (GCM) 10K type strain sequencing project: providing services to taxonomists for standard genome sequencing and annotation.</title>
        <authorList>
            <consortium name="The Broad Institute Genomics Platform"/>
            <consortium name="The Broad Institute Genome Sequencing Center for Infectious Disease"/>
            <person name="Wu L."/>
            <person name="Ma J."/>
        </authorList>
    </citation>
    <scope>NUCLEOTIDE SEQUENCE [LARGE SCALE GENOMIC DNA]</scope>
    <source>
        <strain evidence="4">JCM 4087</strain>
    </source>
</reference>
<keyword evidence="4" id="KW-1185">Reference proteome</keyword>
<protein>
    <submittedName>
        <fullName evidence="3">O-antigen ligase family protein</fullName>
    </submittedName>
</protein>
<keyword evidence="2" id="KW-0472">Membrane</keyword>
<feature type="transmembrane region" description="Helical" evidence="2">
    <location>
        <begin position="6"/>
        <end position="21"/>
    </location>
</feature>
<evidence type="ECO:0000256" key="1">
    <source>
        <dbReference type="SAM" id="MobiDB-lite"/>
    </source>
</evidence>
<feature type="transmembrane region" description="Helical" evidence="2">
    <location>
        <begin position="365"/>
        <end position="386"/>
    </location>
</feature>
<organism evidence="3 4">
    <name type="scientific">Acidicapsa dinghuensis</name>
    <dbReference type="NCBI Taxonomy" id="2218256"/>
    <lineage>
        <taxon>Bacteria</taxon>
        <taxon>Pseudomonadati</taxon>
        <taxon>Acidobacteriota</taxon>
        <taxon>Terriglobia</taxon>
        <taxon>Terriglobales</taxon>
        <taxon>Acidobacteriaceae</taxon>
        <taxon>Acidicapsa</taxon>
    </lineage>
</organism>
<sequence length="490" mass="54567">MHLPPFAALIAWIPLAALLFGRFPVRIAILANFFLGWAILPGAPYVPTTADFPYWILGICLPSTYFLTKATAVGLSALAGMLLFHRRDWRRWLPARTDLPVLLWSSAPLLATHAHWSLLARGSSSAVYQLLAWAVPWILGRIYFSDRASLILFAKSCVFAGLCYVPVCLFEWISGPQIYHFLYGYQPYRLVGADRYFGYRPVGLLEDGNQLGIWMATASLLAISLAFYLLALKVWRIPMTWAAIVLTISTLLCQSVGSIVLLICLFPLVLLRQRLFMRVVLGAAVVGIAAFVVFLVVPHPSLRAIAASSTFVRHIAGIFQEIGRHSFVWRLARDESHLAIAMQHPWLGSGEWNWWRTGDARPWSLWLLVFGMYGLFGVMALGSMFLLPLTRFARSPKLKGEAISRYLFRALAAAILMSAFDALLNGDFILVYLIAMGGMAAWRHSPQSSTVPLTPESVPDPHRRQEPSSPHGAVKSSPARLPQLNSTVHQ</sequence>
<feature type="transmembrane region" description="Helical" evidence="2">
    <location>
        <begin position="275"/>
        <end position="297"/>
    </location>
</feature>
<keyword evidence="3" id="KW-0436">Ligase</keyword>
<feature type="transmembrane region" description="Helical" evidence="2">
    <location>
        <begin position="406"/>
        <end position="435"/>
    </location>
</feature>
<evidence type="ECO:0000256" key="2">
    <source>
        <dbReference type="SAM" id="Phobius"/>
    </source>
</evidence>
<feature type="region of interest" description="Disordered" evidence="1">
    <location>
        <begin position="446"/>
        <end position="490"/>
    </location>
</feature>
<gene>
    <name evidence="3" type="ORF">ACFPT7_06345</name>
</gene>
<feature type="transmembrane region" description="Helical" evidence="2">
    <location>
        <begin position="28"/>
        <end position="46"/>
    </location>
</feature>
<feature type="transmembrane region" description="Helical" evidence="2">
    <location>
        <begin position="52"/>
        <end position="80"/>
    </location>
</feature>
<accession>A0ABW1EC92</accession>
<dbReference type="RefSeq" id="WP_263337719.1">
    <property type="nucleotide sequence ID" value="NZ_JAGSYH010000004.1"/>
</dbReference>
<proteinExistence type="predicted"/>
<dbReference type="GO" id="GO:0016874">
    <property type="term" value="F:ligase activity"/>
    <property type="evidence" value="ECO:0007669"/>
    <property type="project" value="UniProtKB-KW"/>
</dbReference>
<keyword evidence="2" id="KW-0812">Transmembrane</keyword>
<feature type="transmembrane region" description="Helical" evidence="2">
    <location>
        <begin position="211"/>
        <end position="231"/>
    </location>
</feature>
<comment type="caution">
    <text evidence="3">The sequence shown here is derived from an EMBL/GenBank/DDBJ whole genome shotgun (WGS) entry which is preliminary data.</text>
</comment>
<evidence type="ECO:0000313" key="4">
    <source>
        <dbReference type="Proteomes" id="UP001596091"/>
    </source>
</evidence>
<feature type="transmembrane region" description="Helical" evidence="2">
    <location>
        <begin position="151"/>
        <end position="173"/>
    </location>
</feature>
<dbReference type="EMBL" id="JBHSPH010000002">
    <property type="protein sequence ID" value="MFC5861906.1"/>
    <property type="molecule type" value="Genomic_DNA"/>
</dbReference>
<name>A0ABW1EC92_9BACT</name>
<feature type="transmembrane region" description="Helical" evidence="2">
    <location>
        <begin position="243"/>
        <end position="269"/>
    </location>
</feature>
<keyword evidence="2" id="KW-1133">Transmembrane helix</keyword>
<evidence type="ECO:0000313" key="3">
    <source>
        <dbReference type="EMBL" id="MFC5861906.1"/>
    </source>
</evidence>